<organism evidence="6 7">
    <name type="scientific">Trichodelitschia bisporula</name>
    <dbReference type="NCBI Taxonomy" id="703511"/>
    <lineage>
        <taxon>Eukaryota</taxon>
        <taxon>Fungi</taxon>
        <taxon>Dikarya</taxon>
        <taxon>Ascomycota</taxon>
        <taxon>Pezizomycotina</taxon>
        <taxon>Dothideomycetes</taxon>
        <taxon>Dothideomycetes incertae sedis</taxon>
        <taxon>Phaeotrichales</taxon>
        <taxon>Phaeotrichaceae</taxon>
        <taxon>Trichodelitschia</taxon>
    </lineage>
</organism>
<keyword evidence="2" id="KW-0443">Lipid metabolism</keyword>
<keyword evidence="7" id="KW-1185">Reference proteome</keyword>
<dbReference type="InterPro" id="IPR007751">
    <property type="entry name" value="DUF676_lipase-like"/>
</dbReference>
<feature type="region of interest" description="Disordered" evidence="3">
    <location>
        <begin position="358"/>
        <end position="381"/>
    </location>
</feature>
<dbReference type="PANTHER" id="PTHR12482">
    <property type="entry name" value="LIPASE ROG1-RELATED-RELATED"/>
    <property type="match status" value="1"/>
</dbReference>
<comment type="similarity">
    <text evidence="1">Belongs to the putative lipase ROG1 family.</text>
</comment>
<keyword evidence="4" id="KW-0472">Membrane</keyword>
<proteinExistence type="inferred from homology"/>
<dbReference type="Pfam" id="PF05057">
    <property type="entry name" value="DUF676"/>
    <property type="match status" value="1"/>
</dbReference>
<keyword evidence="2" id="KW-0442">Lipid degradation</keyword>
<evidence type="ECO:0000256" key="4">
    <source>
        <dbReference type="SAM" id="Phobius"/>
    </source>
</evidence>
<dbReference type="SUPFAM" id="SSF53474">
    <property type="entry name" value="alpha/beta-Hydrolases"/>
    <property type="match status" value="1"/>
</dbReference>
<keyword evidence="4" id="KW-1133">Transmembrane helix</keyword>
<sequence length="446" mass="50218">MEDCEVSKPEHLCVLVHGLWGNPGHMWYLEKSLCEEYPEDRLHILSAKGNAGNHTYDGIETGGERVAHEIEQELEKLAKKGTPIKKLSVIGYSLGGLVARYAVGLLYHNKWFDERLEPNFTTFATPHLGVRTPLLGFPSTLWNVLGARTLSISGRQLFGIDKFRDTGRPLLSVLADPEGIFIRALTTFKNRSLYANVINDRSAVFYTTAISRTDPYVNIDNLDVNYVPGYEPVVIDGKNPFSMKNAESSGTFSRLRKRLDAWIAKLPMYAFLVFIVPIGVVIFLSNSVIQSVASQQRIRLHQTGKTGVDVSKYRIPLLQNMRETAETLYENVNSAQDQEYLPVEYEDAAVSHGSSLLLPEPSKAMSQSSGKSTVDTEDPQVEVPTLALTDEQFAMIDALDKVGWKKYHVWIHKARHSHAAVIVRMNEKRFNEGKVVVRHWLSEFEL</sequence>
<evidence type="ECO:0000256" key="3">
    <source>
        <dbReference type="SAM" id="MobiDB-lite"/>
    </source>
</evidence>
<dbReference type="AlphaFoldDB" id="A0A6G1HPT6"/>
<dbReference type="PANTHER" id="PTHR12482:SF65">
    <property type="entry name" value="ESTERASE, PUTATIVE (AFU_ORTHOLOGUE AFUA_3G12320)-RELATED"/>
    <property type="match status" value="1"/>
</dbReference>
<accession>A0A6G1HPT6</accession>
<dbReference type="InterPro" id="IPR029058">
    <property type="entry name" value="AB_hydrolase_fold"/>
</dbReference>
<dbReference type="InterPro" id="IPR044294">
    <property type="entry name" value="Lipase-like"/>
</dbReference>
<dbReference type="GO" id="GO:0004622">
    <property type="term" value="F:phosphatidylcholine lysophospholipase activity"/>
    <property type="evidence" value="ECO:0007669"/>
    <property type="project" value="TreeGrafter"/>
</dbReference>
<dbReference type="EMBL" id="ML996702">
    <property type="protein sequence ID" value="KAF2397765.1"/>
    <property type="molecule type" value="Genomic_DNA"/>
</dbReference>
<feature type="domain" description="DUF676" evidence="5">
    <location>
        <begin position="7"/>
        <end position="208"/>
    </location>
</feature>
<reference evidence="6" key="1">
    <citation type="journal article" date="2020" name="Stud. Mycol.">
        <title>101 Dothideomycetes genomes: a test case for predicting lifestyles and emergence of pathogens.</title>
        <authorList>
            <person name="Haridas S."/>
            <person name="Albert R."/>
            <person name="Binder M."/>
            <person name="Bloem J."/>
            <person name="Labutti K."/>
            <person name="Salamov A."/>
            <person name="Andreopoulos B."/>
            <person name="Baker S."/>
            <person name="Barry K."/>
            <person name="Bills G."/>
            <person name="Bluhm B."/>
            <person name="Cannon C."/>
            <person name="Castanera R."/>
            <person name="Culley D."/>
            <person name="Daum C."/>
            <person name="Ezra D."/>
            <person name="Gonzalez J."/>
            <person name="Henrissat B."/>
            <person name="Kuo A."/>
            <person name="Liang C."/>
            <person name="Lipzen A."/>
            <person name="Lutzoni F."/>
            <person name="Magnuson J."/>
            <person name="Mondo S."/>
            <person name="Nolan M."/>
            <person name="Ohm R."/>
            <person name="Pangilinan J."/>
            <person name="Park H.-J."/>
            <person name="Ramirez L."/>
            <person name="Alfaro M."/>
            <person name="Sun H."/>
            <person name="Tritt A."/>
            <person name="Yoshinaga Y."/>
            <person name="Zwiers L.-H."/>
            <person name="Turgeon B."/>
            <person name="Goodwin S."/>
            <person name="Spatafora J."/>
            <person name="Crous P."/>
            <person name="Grigoriev I."/>
        </authorList>
    </citation>
    <scope>NUCLEOTIDE SEQUENCE</scope>
    <source>
        <strain evidence="6">CBS 262.69</strain>
    </source>
</reference>
<protein>
    <submittedName>
        <fullName evidence="6">Putative lipase/serine esterase</fullName>
    </submittedName>
</protein>
<evidence type="ECO:0000313" key="7">
    <source>
        <dbReference type="Proteomes" id="UP000799640"/>
    </source>
</evidence>
<evidence type="ECO:0000256" key="2">
    <source>
        <dbReference type="ARBA" id="ARBA00022963"/>
    </source>
</evidence>
<name>A0A6G1HPT6_9PEZI</name>
<feature type="compositionally biased region" description="Polar residues" evidence="3">
    <location>
        <begin position="364"/>
        <end position="373"/>
    </location>
</feature>
<dbReference type="GO" id="GO:0016042">
    <property type="term" value="P:lipid catabolic process"/>
    <property type="evidence" value="ECO:0007669"/>
    <property type="project" value="UniProtKB-KW"/>
</dbReference>
<dbReference type="GO" id="GO:0047372">
    <property type="term" value="F:monoacylglycerol lipase activity"/>
    <property type="evidence" value="ECO:0007669"/>
    <property type="project" value="TreeGrafter"/>
</dbReference>
<evidence type="ECO:0000259" key="5">
    <source>
        <dbReference type="Pfam" id="PF05057"/>
    </source>
</evidence>
<keyword evidence="4" id="KW-0812">Transmembrane</keyword>
<evidence type="ECO:0000256" key="1">
    <source>
        <dbReference type="ARBA" id="ARBA00007920"/>
    </source>
</evidence>
<dbReference type="OrthoDB" id="273452at2759"/>
<dbReference type="GO" id="GO:0005811">
    <property type="term" value="C:lipid droplet"/>
    <property type="evidence" value="ECO:0007669"/>
    <property type="project" value="TreeGrafter"/>
</dbReference>
<dbReference type="Proteomes" id="UP000799640">
    <property type="component" value="Unassembled WGS sequence"/>
</dbReference>
<feature type="transmembrane region" description="Helical" evidence="4">
    <location>
        <begin position="266"/>
        <end position="289"/>
    </location>
</feature>
<gene>
    <name evidence="6" type="ORF">EJ06DRAFT_137771</name>
</gene>
<dbReference type="Gene3D" id="3.40.50.1820">
    <property type="entry name" value="alpha/beta hydrolase"/>
    <property type="match status" value="1"/>
</dbReference>
<evidence type="ECO:0000313" key="6">
    <source>
        <dbReference type="EMBL" id="KAF2397765.1"/>
    </source>
</evidence>